<feature type="domain" description="MmyB-like transcription regulator ligand binding" evidence="1">
    <location>
        <begin position="108"/>
        <end position="266"/>
    </location>
</feature>
<dbReference type="InterPro" id="IPR041413">
    <property type="entry name" value="MLTR_LBD"/>
</dbReference>
<accession>A0A934SGM1</accession>
<organism evidence="2 3">
    <name type="scientific">Lacisediminihabitans changchengi</name>
    <dbReference type="NCBI Taxonomy" id="2787634"/>
    <lineage>
        <taxon>Bacteria</taxon>
        <taxon>Bacillati</taxon>
        <taxon>Actinomycetota</taxon>
        <taxon>Actinomycetes</taxon>
        <taxon>Micrococcales</taxon>
        <taxon>Microbacteriaceae</taxon>
        <taxon>Lacisediminihabitans</taxon>
    </lineage>
</organism>
<dbReference type="PANTHER" id="PTHR35010">
    <property type="entry name" value="BLL4672 PROTEIN-RELATED"/>
    <property type="match status" value="1"/>
</dbReference>
<comment type="caution">
    <text evidence="2">The sequence shown here is derived from an EMBL/GenBank/DDBJ whole genome shotgun (WGS) entry which is preliminary data.</text>
</comment>
<name>A0A934SGM1_9MICO</name>
<evidence type="ECO:0000313" key="2">
    <source>
        <dbReference type="EMBL" id="MBK4346266.1"/>
    </source>
</evidence>
<reference evidence="2" key="1">
    <citation type="submission" date="2021-01" db="EMBL/GenBank/DDBJ databases">
        <title>Lacisediminihabitans sp. nov. strain G11-30, isolated from Antarctic Soil.</title>
        <authorList>
            <person name="Li J."/>
        </authorList>
    </citation>
    <scope>NUCLEOTIDE SEQUENCE</scope>
    <source>
        <strain evidence="2">G11-30</strain>
    </source>
</reference>
<dbReference type="Gene3D" id="1.10.260.40">
    <property type="entry name" value="lambda repressor-like DNA-binding domains"/>
    <property type="match status" value="1"/>
</dbReference>
<keyword evidence="3" id="KW-1185">Reference proteome</keyword>
<dbReference type="Gene3D" id="3.30.450.180">
    <property type="match status" value="1"/>
</dbReference>
<proteinExistence type="predicted"/>
<dbReference type="InterPro" id="IPR001387">
    <property type="entry name" value="Cro/C1-type_HTH"/>
</dbReference>
<dbReference type="InterPro" id="IPR010982">
    <property type="entry name" value="Lambda_DNA-bd_dom_sf"/>
</dbReference>
<evidence type="ECO:0000259" key="1">
    <source>
        <dbReference type="Pfam" id="PF17765"/>
    </source>
</evidence>
<dbReference type="PANTHER" id="PTHR35010:SF2">
    <property type="entry name" value="BLL4672 PROTEIN"/>
    <property type="match status" value="1"/>
</dbReference>
<dbReference type="RefSeq" id="WP_200554617.1">
    <property type="nucleotide sequence ID" value="NZ_JAEPES010000001.1"/>
</dbReference>
<dbReference type="Pfam" id="PF13560">
    <property type="entry name" value="HTH_31"/>
    <property type="match status" value="1"/>
</dbReference>
<dbReference type="GO" id="GO:0003677">
    <property type="term" value="F:DNA binding"/>
    <property type="evidence" value="ECO:0007669"/>
    <property type="project" value="InterPro"/>
</dbReference>
<dbReference type="AlphaFoldDB" id="A0A934SGM1"/>
<gene>
    <name evidence="2" type="ORF">IV501_01335</name>
</gene>
<evidence type="ECO:0000313" key="3">
    <source>
        <dbReference type="Proteomes" id="UP000636458"/>
    </source>
</evidence>
<protein>
    <submittedName>
        <fullName evidence="2">Helix-turn-helix domain-containing protein</fullName>
    </submittedName>
</protein>
<dbReference type="Proteomes" id="UP000636458">
    <property type="component" value="Unassembled WGS sequence"/>
</dbReference>
<dbReference type="CDD" id="cd00093">
    <property type="entry name" value="HTH_XRE"/>
    <property type="match status" value="1"/>
</dbReference>
<dbReference type="EMBL" id="JAEPES010000001">
    <property type="protein sequence ID" value="MBK4346266.1"/>
    <property type="molecule type" value="Genomic_DNA"/>
</dbReference>
<dbReference type="Pfam" id="PF17765">
    <property type="entry name" value="MLTR_LBD"/>
    <property type="match status" value="1"/>
</dbReference>
<sequence>MNNGSLLATYFRARRELIQPEDVGITREPNRRVQGLRRQEVAALADISFDYYLRLEQGRHHQPSEQVLASLGRALMLDEDAMAYVHRLAHNAARPLLRPAPRAESLDENLIRLLEYWSHTPAIILDRNQDVIRANRMALALGSGHFNPGCNLVMALFDAEVRDTFPRWEESVSQALAALRYESDPFDPRLREIVDILSTREPEFARVWARHDARPIMSGTIRSGDTALGPIDLRFQNFSVPGHGGYALRTYFGEPGTDGAAALGQLALTVDRDVATESQPIPIAGWMPAP</sequence>
<dbReference type="SUPFAM" id="SSF47413">
    <property type="entry name" value="lambda repressor-like DNA-binding domains"/>
    <property type="match status" value="1"/>
</dbReference>